<evidence type="ECO:0000313" key="2">
    <source>
        <dbReference type="EMBL" id="RDW94635.1"/>
    </source>
</evidence>
<keyword evidence="1" id="KW-0732">Signal</keyword>
<accession>A0A3D8T7Y5</accession>
<dbReference type="AlphaFoldDB" id="A0A3D8T7Y5"/>
<evidence type="ECO:0000313" key="3">
    <source>
        <dbReference type="Proteomes" id="UP000256328"/>
    </source>
</evidence>
<feature type="chain" id="PRO_5017761496" evidence="1">
    <location>
        <begin position="17"/>
        <end position="273"/>
    </location>
</feature>
<proteinExistence type="predicted"/>
<dbReference type="EMBL" id="PDLN01000001">
    <property type="protein sequence ID" value="RDW94635.1"/>
    <property type="molecule type" value="Genomic_DNA"/>
</dbReference>
<name>A0A3D8T7Y5_9HELO</name>
<dbReference type="OrthoDB" id="3941683at2759"/>
<feature type="signal peptide" evidence="1">
    <location>
        <begin position="1"/>
        <end position="16"/>
    </location>
</feature>
<protein>
    <submittedName>
        <fullName evidence="2">Uncharacterized protein</fullName>
    </submittedName>
</protein>
<comment type="caution">
    <text evidence="2">The sequence shown here is derived from an EMBL/GenBank/DDBJ whole genome shotgun (WGS) entry which is preliminary data.</text>
</comment>
<dbReference type="Proteomes" id="UP000256328">
    <property type="component" value="Unassembled WGS sequence"/>
</dbReference>
<sequence length="273" mass="27485">MVQVSILLAFAAGVSAVPLNINLGAYSPALVVGDGEISFGGKADVTGLMNALEGAAVSGAAAKAAGAPAAAAPAASAAPAAAAVAPAATTTPDTQITALQGMGKEIAPRIVQLTKSEKAAKRDLSGFDRALQYAAAALRTSPEVQLGTGEGGSGVGITQKAGGVTSGTKAAKRTEPFTYDAEGNEIEKRSTGEAFQYGDEKRSEKRTEMKTTVTTMYIRGGVSAGVPQGAVTKRSSKLQRRAPSAGIDGVNLNVEGQGLTLTFVETKAADEED</sequence>
<evidence type="ECO:0000256" key="1">
    <source>
        <dbReference type="SAM" id="SignalP"/>
    </source>
</evidence>
<organism evidence="2 3">
    <name type="scientific">Coleophoma crateriformis</name>
    <dbReference type="NCBI Taxonomy" id="565419"/>
    <lineage>
        <taxon>Eukaryota</taxon>
        <taxon>Fungi</taxon>
        <taxon>Dikarya</taxon>
        <taxon>Ascomycota</taxon>
        <taxon>Pezizomycotina</taxon>
        <taxon>Leotiomycetes</taxon>
        <taxon>Helotiales</taxon>
        <taxon>Dermateaceae</taxon>
        <taxon>Coleophoma</taxon>
    </lineage>
</organism>
<keyword evidence="3" id="KW-1185">Reference proteome</keyword>
<reference evidence="2 3" key="1">
    <citation type="journal article" date="2018" name="IMA Fungus">
        <title>IMA Genome-F 9: Draft genome sequence of Annulohypoxylon stygium, Aspergillus mulundensis, Berkeleyomyces basicola (syn. Thielaviopsis basicola), Ceratocystis smalleyi, two Cercospora beticola strains, Coleophoma cylindrospora, Fusarium fracticaudum, Phialophora cf. hyalina, and Morchella septimelata.</title>
        <authorList>
            <person name="Wingfield B.D."/>
            <person name="Bills G.F."/>
            <person name="Dong Y."/>
            <person name="Huang W."/>
            <person name="Nel W.J."/>
            <person name="Swalarsk-Parry B.S."/>
            <person name="Vaghefi N."/>
            <person name="Wilken P.M."/>
            <person name="An Z."/>
            <person name="de Beer Z.W."/>
            <person name="De Vos L."/>
            <person name="Chen L."/>
            <person name="Duong T.A."/>
            <person name="Gao Y."/>
            <person name="Hammerbacher A."/>
            <person name="Kikkert J.R."/>
            <person name="Li Y."/>
            <person name="Li H."/>
            <person name="Li K."/>
            <person name="Li Q."/>
            <person name="Liu X."/>
            <person name="Ma X."/>
            <person name="Naidoo K."/>
            <person name="Pethybridge S.J."/>
            <person name="Sun J."/>
            <person name="Steenkamp E.T."/>
            <person name="van der Nest M.A."/>
            <person name="van Wyk S."/>
            <person name="Wingfield M.J."/>
            <person name="Xiong C."/>
            <person name="Yue Q."/>
            <person name="Zhang X."/>
        </authorList>
    </citation>
    <scope>NUCLEOTIDE SEQUENCE [LARGE SCALE GENOMIC DNA]</scope>
    <source>
        <strain evidence="2 3">BP5796</strain>
    </source>
</reference>
<gene>
    <name evidence="2" type="ORF">BP5796_00398</name>
</gene>